<dbReference type="InterPro" id="IPR041916">
    <property type="entry name" value="Anti_sigma_zinc_sf"/>
</dbReference>
<dbReference type="InterPro" id="IPR027383">
    <property type="entry name" value="Znf_put"/>
</dbReference>
<keyword evidence="4" id="KW-1185">Reference proteome</keyword>
<reference evidence="3 4" key="1">
    <citation type="submission" date="2020-10" db="EMBL/GenBank/DDBJ databases">
        <title>Phylogeny of dyella-like bacteria.</title>
        <authorList>
            <person name="Fu J."/>
        </authorList>
    </citation>
    <scope>NUCLEOTIDE SEQUENCE [LARGE SCALE GENOMIC DNA]</scope>
    <source>
        <strain evidence="3 4">KACC 19113</strain>
    </source>
</reference>
<accession>A0ABW8JCG2</accession>
<name>A0ABW8JCG2_9GAMM</name>
<dbReference type="Gene3D" id="1.10.10.1320">
    <property type="entry name" value="Anti-sigma factor, zinc-finger domain"/>
    <property type="match status" value="1"/>
</dbReference>
<gene>
    <name evidence="3" type="ORF">ISP25_19235</name>
</gene>
<keyword evidence="1" id="KW-0812">Transmembrane</keyword>
<feature type="transmembrane region" description="Helical" evidence="1">
    <location>
        <begin position="90"/>
        <end position="112"/>
    </location>
</feature>
<keyword evidence="1" id="KW-1133">Transmembrane helix</keyword>
<evidence type="ECO:0000313" key="4">
    <source>
        <dbReference type="Proteomes" id="UP001620339"/>
    </source>
</evidence>
<keyword evidence="1" id="KW-0472">Membrane</keyword>
<evidence type="ECO:0000259" key="2">
    <source>
        <dbReference type="Pfam" id="PF13490"/>
    </source>
</evidence>
<organism evidence="3 4">
    <name type="scientific">Rhodanobacter hydrolyticus</name>
    <dbReference type="NCBI Taxonomy" id="2250595"/>
    <lineage>
        <taxon>Bacteria</taxon>
        <taxon>Pseudomonadati</taxon>
        <taxon>Pseudomonadota</taxon>
        <taxon>Gammaproteobacteria</taxon>
        <taxon>Lysobacterales</taxon>
        <taxon>Rhodanobacteraceae</taxon>
        <taxon>Rhodanobacter</taxon>
    </lineage>
</organism>
<protein>
    <submittedName>
        <fullName evidence="3">Anti-sigma factor</fullName>
    </submittedName>
</protein>
<dbReference type="RefSeq" id="WP_404616050.1">
    <property type="nucleotide sequence ID" value="NZ_JADIKK010000008.1"/>
</dbReference>
<proteinExistence type="predicted"/>
<dbReference type="EMBL" id="JADIKK010000008">
    <property type="protein sequence ID" value="MFK2879210.1"/>
    <property type="molecule type" value="Genomic_DNA"/>
</dbReference>
<dbReference type="Proteomes" id="UP001620339">
    <property type="component" value="Unassembled WGS sequence"/>
</dbReference>
<feature type="domain" description="Putative zinc-finger" evidence="2">
    <location>
        <begin position="3"/>
        <end position="37"/>
    </location>
</feature>
<evidence type="ECO:0000256" key="1">
    <source>
        <dbReference type="SAM" id="Phobius"/>
    </source>
</evidence>
<evidence type="ECO:0000313" key="3">
    <source>
        <dbReference type="EMBL" id="MFK2879210.1"/>
    </source>
</evidence>
<dbReference type="Pfam" id="PF13490">
    <property type="entry name" value="zf-HC2"/>
    <property type="match status" value="1"/>
</dbReference>
<comment type="caution">
    <text evidence="3">The sequence shown here is derived from an EMBL/GenBank/DDBJ whole genome shotgun (WGS) entry which is preliminary data.</text>
</comment>
<sequence length="263" mass="28598">MICADARQLLHAYLDDELDVAQSAAMATHLQGCATCAAGFREHERLRHALAQPDLYRHAPAALRERWTPRREPADAVAPAAPYRSRRGPVVWALAAGFAGALLLATPLFYALQQHGAAGDMLTDEAVSSHLRALQPQHLMDVVSTDQHTVKPWFDGKLDFSPRVVDLAGAGFPLVGGRLDALGGRSVAALVYRRHLHLISVYEWPAAAPAASATLSESQQHGYTVLRWTEGGMQYVVVSDVDPAALHEFTQKLRQASDGSDLR</sequence>